<dbReference type="GO" id="GO:0007051">
    <property type="term" value="P:spindle organization"/>
    <property type="evidence" value="ECO:0007669"/>
    <property type="project" value="TreeGrafter"/>
</dbReference>
<evidence type="ECO:0000256" key="2">
    <source>
        <dbReference type="ARBA" id="ARBA00022490"/>
    </source>
</evidence>
<comment type="subcellular location">
    <subcellularLocation>
        <location evidence="1">Cytoplasm</location>
    </subcellularLocation>
</comment>
<keyword evidence="3" id="KW-0677">Repeat</keyword>
<dbReference type="GO" id="GO:0000278">
    <property type="term" value="P:mitotic cell cycle"/>
    <property type="evidence" value="ECO:0007669"/>
    <property type="project" value="TreeGrafter"/>
</dbReference>
<reference evidence="5 6" key="1">
    <citation type="journal article" date="2020" name="Nature">
        <title>Six reference-quality genomes reveal evolution of bat adaptations.</title>
        <authorList>
            <person name="Jebb D."/>
            <person name="Huang Z."/>
            <person name="Pippel M."/>
            <person name="Hughes G.M."/>
            <person name="Lavrichenko K."/>
            <person name="Devanna P."/>
            <person name="Winkler S."/>
            <person name="Jermiin L.S."/>
            <person name="Skirmuntt E.C."/>
            <person name="Katzourakis A."/>
            <person name="Burkitt-Gray L."/>
            <person name="Ray D.A."/>
            <person name="Sullivan K.A.M."/>
            <person name="Roscito J.G."/>
            <person name="Kirilenko B.M."/>
            <person name="Davalos L.M."/>
            <person name="Corthals A.P."/>
            <person name="Power M.L."/>
            <person name="Jones G."/>
            <person name="Ransome R.D."/>
            <person name="Dechmann D.K.N."/>
            <person name="Locatelli A.G."/>
            <person name="Puechmaille S.J."/>
            <person name="Fedrigo O."/>
            <person name="Jarvis E.D."/>
            <person name="Hiller M."/>
            <person name="Vernes S.C."/>
            <person name="Myers E.W."/>
            <person name="Teeling E.C."/>
        </authorList>
    </citation>
    <scope>NUCLEOTIDE SEQUENCE [LARGE SCALE GENOMIC DNA]</scope>
    <source>
        <strain evidence="5">MRouAeg1</strain>
        <tissue evidence="5">Muscle</tissue>
    </source>
</reference>
<dbReference type="PANTHER" id="PTHR22706">
    <property type="entry name" value="ASSEMBLY FACTOR FOR SPINDLE MICROTUBULES"/>
    <property type="match status" value="1"/>
</dbReference>
<keyword evidence="6" id="KW-1185">Reference proteome</keyword>
<dbReference type="AlphaFoldDB" id="A0A7J8B987"/>
<evidence type="ECO:0000256" key="1">
    <source>
        <dbReference type="ARBA" id="ARBA00004496"/>
    </source>
</evidence>
<dbReference type="FunFam" id="1.20.5.190:FF:000016">
    <property type="entry name" value="Abnormal spindle-like microcephaly-associated protein homolog"/>
    <property type="match status" value="1"/>
</dbReference>
<dbReference type="Gene3D" id="1.20.5.190">
    <property type="match status" value="4"/>
</dbReference>
<keyword evidence="2" id="KW-0963">Cytoplasm</keyword>
<dbReference type="InterPro" id="IPR016024">
    <property type="entry name" value="ARM-type_fold"/>
</dbReference>
<dbReference type="GO" id="GO:0051295">
    <property type="term" value="P:establishment of meiotic spindle localization"/>
    <property type="evidence" value="ECO:0007669"/>
    <property type="project" value="TreeGrafter"/>
</dbReference>
<proteinExistence type="predicted"/>
<dbReference type="InterPro" id="IPR011989">
    <property type="entry name" value="ARM-like"/>
</dbReference>
<dbReference type="InterPro" id="IPR027417">
    <property type="entry name" value="P-loop_NTPase"/>
</dbReference>
<dbReference type="SUPFAM" id="SSF52540">
    <property type="entry name" value="P-loop containing nucleoside triphosphate hydrolases"/>
    <property type="match status" value="1"/>
</dbReference>
<dbReference type="GO" id="GO:0005516">
    <property type="term" value="F:calmodulin binding"/>
    <property type="evidence" value="ECO:0007669"/>
    <property type="project" value="UniProtKB-KW"/>
</dbReference>
<protein>
    <submittedName>
        <fullName evidence="5">Assembly factor for spindle microtubules</fullName>
    </submittedName>
</protein>
<dbReference type="Gene3D" id="1.25.10.10">
    <property type="entry name" value="Leucine-rich Repeat Variant"/>
    <property type="match status" value="1"/>
</dbReference>
<dbReference type="GO" id="GO:0005737">
    <property type="term" value="C:cytoplasm"/>
    <property type="evidence" value="ECO:0007669"/>
    <property type="project" value="UniProtKB-SubCell"/>
</dbReference>
<evidence type="ECO:0000313" key="5">
    <source>
        <dbReference type="EMBL" id="KAF6395026.1"/>
    </source>
</evidence>
<organism evidence="5 6">
    <name type="scientific">Rousettus aegyptiacus</name>
    <name type="common">Egyptian fruit bat</name>
    <name type="synonym">Pteropus aegyptiacus</name>
    <dbReference type="NCBI Taxonomy" id="9407"/>
    <lineage>
        <taxon>Eukaryota</taxon>
        <taxon>Metazoa</taxon>
        <taxon>Chordata</taxon>
        <taxon>Craniata</taxon>
        <taxon>Vertebrata</taxon>
        <taxon>Euteleostomi</taxon>
        <taxon>Mammalia</taxon>
        <taxon>Eutheria</taxon>
        <taxon>Laurasiatheria</taxon>
        <taxon>Chiroptera</taxon>
        <taxon>Yinpterochiroptera</taxon>
        <taxon>Pteropodoidea</taxon>
        <taxon>Pteropodidae</taxon>
        <taxon>Rousettinae</taxon>
        <taxon>Rousettus</taxon>
    </lineage>
</organism>
<dbReference type="InterPro" id="IPR051185">
    <property type="entry name" value="ASPM"/>
</dbReference>
<dbReference type="Pfam" id="PF00612">
    <property type="entry name" value="IQ"/>
    <property type="match status" value="7"/>
</dbReference>
<name>A0A7J8B987_ROUAE</name>
<evidence type="ECO:0000256" key="4">
    <source>
        <dbReference type="ARBA" id="ARBA00022860"/>
    </source>
</evidence>
<accession>A0A7J8B987</accession>
<dbReference type="EMBL" id="JACASE010000018">
    <property type="protein sequence ID" value="KAF6395026.1"/>
    <property type="molecule type" value="Genomic_DNA"/>
</dbReference>
<dbReference type="InterPro" id="IPR000048">
    <property type="entry name" value="IQ_motif_EF-hand-BS"/>
</dbReference>
<dbReference type="SMART" id="SM00015">
    <property type="entry name" value="IQ"/>
    <property type="match status" value="7"/>
</dbReference>
<keyword evidence="4" id="KW-0112">Calmodulin-binding</keyword>
<dbReference type="PANTHER" id="PTHR22706:SF1">
    <property type="entry name" value="ASSEMBLY FACTOR FOR SPINDLE MICROTUBULES"/>
    <property type="match status" value="1"/>
</dbReference>
<evidence type="ECO:0000256" key="3">
    <source>
        <dbReference type="ARBA" id="ARBA00022737"/>
    </source>
</evidence>
<gene>
    <name evidence="5" type="ORF">HJG63_001104</name>
</gene>
<dbReference type="SUPFAM" id="SSF48371">
    <property type="entry name" value="ARM repeat"/>
    <property type="match status" value="1"/>
</dbReference>
<evidence type="ECO:0000313" key="6">
    <source>
        <dbReference type="Proteomes" id="UP000593571"/>
    </source>
</evidence>
<dbReference type="GO" id="GO:0000922">
    <property type="term" value="C:spindle pole"/>
    <property type="evidence" value="ECO:0007669"/>
    <property type="project" value="TreeGrafter"/>
</dbReference>
<sequence>MVIVQAGVRGFLQRQKFQKIEDSALKIQAVWRGHKARKYVCEVKAACKIQAWYRGRKARQEYLAVLEAVKVIQGYLCTRLQRARFLKVRASAIIIQRKWRATLSRRMAREHFLRMKGSEQSAGPRSLGFAAAGLHHLSALRIQRAYRRHVARRAAAVCIQRWFRARLQLKRFGQLCPSVVKTRREAEERARRRHRAAQVMQRAVRRFLLRKRQEKLTSGIVKIQALWRGYSWRKNNDCTKIKAIRSGLRATSGAAREEDRLCRRAALALRHLRGCRHLSAVLGALQHLEVVTRLSPLCCEDMARSGAASTIFVLIRSCNRSVPCMEVISCAVQVLLNVAKYEKTTWAVRGVDGCTDTLLELLQTYQAKPGDRVADKSAGIFTRACCLLAVLAQTADCASDVHNRSKVVDCVCSLYKLTARKHRMNTDRILYKQSKSSSASPPFIPETPARTGMVPRLKPDWVLRRDNVEIASPLQALQVLMDALGVARQQV</sequence>
<comment type="caution">
    <text evidence="5">The sequence shown here is derived from an EMBL/GenBank/DDBJ whole genome shotgun (WGS) entry which is preliminary data.</text>
</comment>
<dbReference type="PROSITE" id="PS50096">
    <property type="entry name" value="IQ"/>
    <property type="match status" value="5"/>
</dbReference>
<dbReference type="Proteomes" id="UP000593571">
    <property type="component" value="Unassembled WGS sequence"/>
</dbReference>
<dbReference type="CDD" id="cd23767">
    <property type="entry name" value="IQCD"/>
    <property type="match status" value="1"/>
</dbReference>